<dbReference type="PANTHER" id="PTHR30188:SF4">
    <property type="entry name" value="PROTEIN TRIGALACTOSYLDIACYLGLYCEROL 1, CHLOROPLASTIC"/>
    <property type="match status" value="1"/>
</dbReference>
<feature type="transmembrane region" description="Helical" evidence="7">
    <location>
        <begin position="81"/>
        <end position="107"/>
    </location>
</feature>
<protein>
    <submittedName>
        <fullName evidence="8">Phospholipid ABC transporter permease protein MlaE</fullName>
    </submittedName>
</protein>
<evidence type="ECO:0000256" key="3">
    <source>
        <dbReference type="ARBA" id="ARBA00022448"/>
    </source>
</evidence>
<keyword evidence="4 7" id="KW-0812">Transmembrane</keyword>
<gene>
    <name evidence="8" type="ORF">AVDCRST_MAG42-2407</name>
</gene>
<evidence type="ECO:0000256" key="7">
    <source>
        <dbReference type="RuleBase" id="RU362044"/>
    </source>
</evidence>
<feature type="transmembrane region" description="Helical" evidence="7">
    <location>
        <begin position="237"/>
        <end position="259"/>
    </location>
</feature>
<evidence type="ECO:0000256" key="1">
    <source>
        <dbReference type="ARBA" id="ARBA00004141"/>
    </source>
</evidence>
<evidence type="ECO:0000256" key="4">
    <source>
        <dbReference type="ARBA" id="ARBA00022692"/>
    </source>
</evidence>
<dbReference type="PANTHER" id="PTHR30188">
    <property type="entry name" value="ABC TRANSPORTER PERMEASE PROTEIN-RELATED"/>
    <property type="match status" value="1"/>
</dbReference>
<name>A0A6J4ICF1_9BACT</name>
<keyword evidence="3" id="KW-0813">Transport</keyword>
<dbReference type="NCBIfam" id="TIGR00056">
    <property type="entry name" value="MlaE family lipid ABC transporter permease subunit"/>
    <property type="match status" value="1"/>
</dbReference>
<sequence length="264" mass="28192">MTRLFTAVGAPVVALFTYLGELVVLAGETFASIAMQKIRWRLFLNQVVEIGLKSQLVVVITGGFTGAVFAAQTFFQFNKLGMGSAVGAVVSVSLFRELGPVLTALMVTGRVGAAMSAEIGTMKVTEQIDALRALAVHPVDYLVVPRTLAMMVSMPLLVAECIGVGIAAGYFVAITLLDVSGTYYVANMVRWTLMRDIVMAMSKAYIFALLIVFISCHKGLTTREGAVGVGRSTTEAVVNGSLAVLIVNFFLTMTLNIIFPAGYQ</sequence>
<feature type="transmembrane region" description="Helical" evidence="7">
    <location>
        <begin position="12"/>
        <end position="35"/>
    </location>
</feature>
<reference evidence="8" key="1">
    <citation type="submission" date="2020-02" db="EMBL/GenBank/DDBJ databases">
        <authorList>
            <person name="Meier V. D."/>
        </authorList>
    </citation>
    <scope>NUCLEOTIDE SEQUENCE</scope>
    <source>
        <strain evidence="8">AVDCRST_MAG42</strain>
    </source>
</reference>
<dbReference type="Pfam" id="PF02405">
    <property type="entry name" value="MlaE"/>
    <property type="match status" value="1"/>
</dbReference>
<feature type="transmembrane region" description="Helical" evidence="7">
    <location>
        <begin position="197"/>
        <end position="216"/>
    </location>
</feature>
<keyword evidence="6 7" id="KW-0472">Membrane</keyword>
<dbReference type="GO" id="GO:0043190">
    <property type="term" value="C:ATP-binding cassette (ABC) transporter complex"/>
    <property type="evidence" value="ECO:0007669"/>
    <property type="project" value="InterPro"/>
</dbReference>
<organism evidence="8">
    <name type="scientific">uncultured Chthoniobacterales bacterium</name>
    <dbReference type="NCBI Taxonomy" id="1836801"/>
    <lineage>
        <taxon>Bacteria</taxon>
        <taxon>Pseudomonadati</taxon>
        <taxon>Verrucomicrobiota</taxon>
        <taxon>Spartobacteria</taxon>
        <taxon>Chthoniobacterales</taxon>
        <taxon>environmental samples</taxon>
    </lineage>
</organism>
<evidence type="ECO:0000256" key="6">
    <source>
        <dbReference type="ARBA" id="ARBA00023136"/>
    </source>
</evidence>
<dbReference type="GO" id="GO:0005548">
    <property type="term" value="F:phospholipid transporter activity"/>
    <property type="evidence" value="ECO:0007669"/>
    <property type="project" value="TreeGrafter"/>
</dbReference>
<evidence type="ECO:0000256" key="2">
    <source>
        <dbReference type="ARBA" id="ARBA00007556"/>
    </source>
</evidence>
<accession>A0A6J4ICF1</accession>
<feature type="transmembrane region" description="Helical" evidence="7">
    <location>
        <begin position="156"/>
        <end position="177"/>
    </location>
</feature>
<dbReference type="InterPro" id="IPR003453">
    <property type="entry name" value="ABC_MlaE_roteobac"/>
</dbReference>
<comment type="subcellular location">
    <subcellularLocation>
        <location evidence="1">Membrane</location>
        <topology evidence="1">Multi-pass membrane protein</topology>
    </subcellularLocation>
</comment>
<dbReference type="AlphaFoldDB" id="A0A6J4ICF1"/>
<dbReference type="EMBL" id="CADCTA010000077">
    <property type="protein sequence ID" value="CAA9248280.1"/>
    <property type="molecule type" value="Genomic_DNA"/>
</dbReference>
<evidence type="ECO:0000256" key="5">
    <source>
        <dbReference type="ARBA" id="ARBA00022989"/>
    </source>
</evidence>
<keyword evidence="5 7" id="KW-1133">Transmembrane helix</keyword>
<dbReference type="InterPro" id="IPR030802">
    <property type="entry name" value="Permease_MalE"/>
</dbReference>
<proteinExistence type="inferred from homology"/>
<feature type="transmembrane region" description="Helical" evidence="7">
    <location>
        <begin position="56"/>
        <end position="75"/>
    </location>
</feature>
<comment type="similarity">
    <text evidence="2 7">Belongs to the MlaE permease family.</text>
</comment>
<evidence type="ECO:0000313" key="8">
    <source>
        <dbReference type="EMBL" id="CAA9248280.1"/>
    </source>
</evidence>